<dbReference type="AlphaFoldDB" id="A0A915J9G8"/>
<evidence type="ECO:0000313" key="1">
    <source>
        <dbReference type="Proteomes" id="UP000887565"/>
    </source>
</evidence>
<keyword evidence="1" id="KW-1185">Reference proteome</keyword>
<organism evidence="1 2">
    <name type="scientific">Romanomermis culicivorax</name>
    <name type="common">Nematode worm</name>
    <dbReference type="NCBI Taxonomy" id="13658"/>
    <lineage>
        <taxon>Eukaryota</taxon>
        <taxon>Metazoa</taxon>
        <taxon>Ecdysozoa</taxon>
        <taxon>Nematoda</taxon>
        <taxon>Enoplea</taxon>
        <taxon>Dorylaimia</taxon>
        <taxon>Mermithida</taxon>
        <taxon>Mermithoidea</taxon>
        <taxon>Mermithidae</taxon>
        <taxon>Romanomermis</taxon>
    </lineage>
</organism>
<dbReference type="Proteomes" id="UP000887565">
    <property type="component" value="Unplaced"/>
</dbReference>
<sequence>MKIAVLVTDIAGNDEHPLKSVECPRNVAKYDKSGSNTYDTIFLSKENASKILVKLIRENVFDVFINLCEEAEDDVVKVLHDHNVAYTGADPPFYTVTKLSMKMAAMMACVAIPDHVFLNSMKDFESKIDRLKEIPKPWFVKQANGHDSIGRLSGCFLERLVLESYSMFSIKRL</sequence>
<protein>
    <submittedName>
        <fullName evidence="2">Uncharacterized protein</fullName>
    </submittedName>
</protein>
<accession>A0A915J9G8</accession>
<evidence type="ECO:0000313" key="2">
    <source>
        <dbReference type="WBParaSite" id="nRc.2.0.1.t23128-RA"/>
    </source>
</evidence>
<reference evidence="2" key="1">
    <citation type="submission" date="2022-11" db="UniProtKB">
        <authorList>
            <consortium name="WormBaseParasite"/>
        </authorList>
    </citation>
    <scope>IDENTIFICATION</scope>
</reference>
<name>A0A915J9G8_ROMCU</name>
<dbReference type="WBParaSite" id="nRc.2.0.1.t23128-RA">
    <property type="protein sequence ID" value="nRc.2.0.1.t23128-RA"/>
    <property type="gene ID" value="nRc.2.0.1.g23128"/>
</dbReference>
<proteinExistence type="predicted"/>